<dbReference type="InterPro" id="IPR037401">
    <property type="entry name" value="SnoaL-like"/>
</dbReference>
<protein>
    <submittedName>
        <fullName evidence="2">Nuclear transport factor 2 family protein</fullName>
    </submittedName>
</protein>
<evidence type="ECO:0000259" key="1">
    <source>
        <dbReference type="Pfam" id="PF12680"/>
    </source>
</evidence>
<dbReference type="AlphaFoldDB" id="A0AAE3QHG4"/>
<evidence type="ECO:0000313" key="2">
    <source>
        <dbReference type="EMBL" id="MDJ1478875.1"/>
    </source>
</evidence>
<accession>A0AAE3QHG4</accession>
<dbReference type="SUPFAM" id="SSF54427">
    <property type="entry name" value="NTF2-like"/>
    <property type="match status" value="1"/>
</dbReference>
<evidence type="ECO:0000313" key="3">
    <source>
        <dbReference type="Proteomes" id="UP001241110"/>
    </source>
</evidence>
<name>A0AAE3QHG4_9BACT</name>
<organism evidence="2 3">
    <name type="scientific">Xanthocytophaga flava</name>
    <dbReference type="NCBI Taxonomy" id="3048013"/>
    <lineage>
        <taxon>Bacteria</taxon>
        <taxon>Pseudomonadati</taxon>
        <taxon>Bacteroidota</taxon>
        <taxon>Cytophagia</taxon>
        <taxon>Cytophagales</taxon>
        <taxon>Rhodocytophagaceae</taxon>
        <taxon>Xanthocytophaga</taxon>
    </lineage>
</organism>
<dbReference type="RefSeq" id="WP_313974616.1">
    <property type="nucleotide sequence ID" value="NZ_JASJOS010000001.1"/>
</dbReference>
<dbReference type="Gene3D" id="3.10.450.50">
    <property type="match status" value="1"/>
</dbReference>
<feature type="domain" description="SnoaL-like" evidence="1">
    <location>
        <begin position="18"/>
        <end position="105"/>
    </location>
</feature>
<dbReference type="Pfam" id="PF12680">
    <property type="entry name" value="SnoaL_2"/>
    <property type="match status" value="1"/>
</dbReference>
<proteinExistence type="predicted"/>
<sequence>MAQYESQLPEASTKETVLSFIEALNKEDFAQARRLVHDDLTFIGALGTRNGADAYFADMERMKMKYVIQRAFVEGNDVCLLYDFTIDGITVFGCGWYQLIDNRIRSFKVIFDPRPLLEEANKK</sequence>
<reference evidence="2" key="1">
    <citation type="submission" date="2023-05" db="EMBL/GenBank/DDBJ databases">
        <authorList>
            <person name="Zhang X."/>
        </authorList>
    </citation>
    <scope>NUCLEOTIDE SEQUENCE</scope>
    <source>
        <strain evidence="2">YF14B1</strain>
    </source>
</reference>
<dbReference type="EMBL" id="JASJOS010000001">
    <property type="protein sequence ID" value="MDJ1478875.1"/>
    <property type="molecule type" value="Genomic_DNA"/>
</dbReference>
<comment type="caution">
    <text evidence="2">The sequence shown here is derived from an EMBL/GenBank/DDBJ whole genome shotgun (WGS) entry which is preliminary data.</text>
</comment>
<dbReference type="Proteomes" id="UP001241110">
    <property type="component" value="Unassembled WGS sequence"/>
</dbReference>
<dbReference type="InterPro" id="IPR032710">
    <property type="entry name" value="NTF2-like_dom_sf"/>
</dbReference>
<gene>
    <name evidence="2" type="ORF">QNI16_00180</name>
</gene>